<evidence type="ECO:0000313" key="6">
    <source>
        <dbReference type="EMBL" id="MDI5949767.1"/>
    </source>
</evidence>
<protein>
    <submittedName>
        <fullName evidence="6">Cytochrome c</fullName>
    </submittedName>
</protein>
<evidence type="ECO:0000256" key="2">
    <source>
        <dbReference type="ARBA" id="ARBA00022723"/>
    </source>
</evidence>
<dbReference type="InterPro" id="IPR036909">
    <property type="entry name" value="Cyt_c-like_dom_sf"/>
</dbReference>
<reference evidence="6 7" key="1">
    <citation type="submission" date="2023-04" db="EMBL/GenBank/DDBJ databases">
        <title>Two novel species of Flavobacterium.</title>
        <authorList>
            <person name="Liu Q."/>
            <person name="Xin Y.-H."/>
        </authorList>
    </citation>
    <scope>NUCLEOTIDE SEQUENCE [LARGE SCALE GENOMIC DNA]</scope>
    <source>
        <strain evidence="6 7">LB2P87</strain>
    </source>
</reference>
<evidence type="ECO:0000256" key="3">
    <source>
        <dbReference type="ARBA" id="ARBA00023004"/>
    </source>
</evidence>
<dbReference type="GO" id="GO:0009055">
    <property type="term" value="F:electron transfer activity"/>
    <property type="evidence" value="ECO:0007669"/>
    <property type="project" value="InterPro"/>
</dbReference>
<accession>A0AAW6TJG9</accession>
<gene>
    <name evidence="6" type="ORF">QLS97_08910</name>
</gene>
<dbReference type="GO" id="GO:0020037">
    <property type="term" value="F:heme binding"/>
    <property type="evidence" value="ECO:0007669"/>
    <property type="project" value="InterPro"/>
</dbReference>
<dbReference type="SUPFAM" id="SSF46626">
    <property type="entry name" value="Cytochrome c"/>
    <property type="match status" value="1"/>
</dbReference>
<evidence type="ECO:0000256" key="4">
    <source>
        <dbReference type="PROSITE-ProRule" id="PRU00433"/>
    </source>
</evidence>
<proteinExistence type="predicted"/>
<dbReference type="Pfam" id="PF00034">
    <property type="entry name" value="Cytochrom_C"/>
    <property type="match status" value="1"/>
</dbReference>
<evidence type="ECO:0000313" key="7">
    <source>
        <dbReference type="Proteomes" id="UP001228643"/>
    </source>
</evidence>
<dbReference type="PROSITE" id="PS51007">
    <property type="entry name" value="CYTC"/>
    <property type="match status" value="1"/>
</dbReference>
<evidence type="ECO:0000259" key="5">
    <source>
        <dbReference type="PROSITE" id="PS51007"/>
    </source>
</evidence>
<dbReference type="EMBL" id="JASCRY010000002">
    <property type="protein sequence ID" value="MDI5949767.1"/>
    <property type="molecule type" value="Genomic_DNA"/>
</dbReference>
<keyword evidence="1 4" id="KW-0349">Heme</keyword>
<dbReference type="RefSeq" id="WP_282716027.1">
    <property type="nucleotide sequence ID" value="NZ_JASCRY010000002.1"/>
</dbReference>
<organism evidence="6 7">
    <name type="scientific">Flavobacterium yafengii</name>
    <dbReference type="NCBI Taxonomy" id="3041253"/>
    <lineage>
        <taxon>Bacteria</taxon>
        <taxon>Pseudomonadati</taxon>
        <taxon>Bacteroidota</taxon>
        <taxon>Flavobacteriia</taxon>
        <taxon>Flavobacteriales</taxon>
        <taxon>Flavobacteriaceae</taxon>
        <taxon>Flavobacterium</taxon>
    </lineage>
</organism>
<dbReference type="PANTHER" id="PTHR35008:SF4">
    <property type="entry name" value="BLL4482 PROTEIN"/>
    <property type="match status" value="1"/>
</dbReference>
<dbReference type="Proteomes" id="UP001228643">
    <property type="component" value="Unassembled WGS sequence"/>
</dbReference>
<keyword evidence="3 4" id="KW-0408">Iron</keyword>
<sequence length="141" mass="15534">MKIVFSIVVVLILAVTLQSFNQNFDLKASIVRGKSVYNTQCASCHMEEGNGIEGVFPTLIKSDYFADKNRLVKVVTTGLRGPIVVNGVNYDGEMPATDLTDEQVADVLNYVRNSWGNKAKAVLPSEIQQAKKAVTKDYKAY</sequence>
<dbReference type="InterPro" id="IPR009056">
    <property type="entry name" value="Cyt_c-like_dom"/>
</dbReference>
<dbReference type="AlphaFoldDB" id="A0AAW6TJG9"/>
<dbReference type="GO" id="GO:0046872">
    <property type="term" value="F:metal ion binding"/>
    <property type="evidence" value="ECO:0007669"/>
    <property type="project" value="UniProtKB-KW"/>
</dbReference>
<dbReference type="InterPro" id="IPR051459">
    <property type="entry name" value="Cytochrome_c-type_DH"/>
</dbReference>
<name>A0AAW6TJG9_9FLAO</name>
<dbReference type="PANTHER" id="PTHR35008">
    <property type="entry name" value="BLL4482 PROTEIN-RELATED"/>
    <property type="match status" value="1"/>
</dbReference>
<evidence type="ECO:0000256" key="1">
    <source>
        <dbReference type="ARBA" id="ARBA00022617"/>
    </source>
</evidence>
<keyword evidence="2 4" id="KW-0479">Metal-binding</keyword>
<feature type="domain" description="Cytochrome c" evidence="5">
    <location>
        <begin position="28"/>
        <end position="115"/>
    </location>
</feature>
<keyword evidence="7" id="KW-1185">Reference proteome</keyword>
<dbReference type="Gene3D" id="1.10.760.10">
    <property type="entry name" value="Cytochrome c-like domain"/>
    <property type="match status" value="1"/>
</dbReference>
<comment type="caution">
    <text evidence="6">The sequence shown here is derived from an EMBL/GenBank/DDBJ whole genome shotgun (WGS) entry which is preliminary data.</text>
</comment>